<gene>
    <name evidence="2" type="ORF">METZ01_LOCUS57668</name>
</gene>
<keyword evidence="1" id="KW-1133">Transmembrane helix</keyword>
<proteinExistence type="predicted"/>
<dbReference type="InterPro" id="IPR032531">
    <property type="entry name" value="DUF4956"/>
</dbReference>
<feature type="transmembrane region" description="Helical" evidence="1">
    <location>
        <begin position="98"/>
        <end position="118"/>
    </location>
</feature>
<keyword evidence="1" id="KW-0472">Membrane</keyword>
<accession>A0A381SN14</accession>
<organism evidence="2">
    <name type="scientific">marine metagenome</name>
    <dbReference type="NCBI Taxonomy" id="408172"/>
    <lineage>
        <taxon>unclassified sequences</taxon>
        <taxon>metagenomes</taxon>
        <taxon>ecological metagenomes</taxon>
    </lineage>
</organism>
<dbReference type="Pfam" id="PF16316">
    <property type="entry name" value="DUF4956"/>
    <property type="match status" value="1"/>
</dbReference>
<dbReference type="AlphaFoldDB" id="A0A381SN14"/>
<evidence type="ECO:0000313" key="2">
    <source>
        <dbReference type="EMBL" id="SVA04814.1"/>
    </source>
</evidence>
<protein>
    <recommendedName>
        <fullName evidence="3">DUF4956 domain-containing protein</fullName>
    </recommendedName>
</protein>
<dbReference type="EMBL" id="UINC01003267">
    <property type="protein sequence ID" value="SVA04814.1"/>
    <property type="molecule type" value="Genomic_DNA"/>
</dbReference>
<evidence type="ECO:0008006" key="3">
    <source>
        <dbReference type="Google" id="ProtNLM"/>
    </source>
</evidence>
<sequence length="227" mass="24707">MDTILIDAEGTLLNYSYAEIVINMTVALAIGVLLSIVYRLTHTGLSYSQSFSQTVVFVALIVAIVMMVIGGSLARAFALVGALSIIRFRTVLKDTKDMAYIFGALALGMAAGTSNYFLAVAGTIVVSILAFVLHRINFGAIYKSEFILRFRFSRAGDSTGYLDAINATCKRFDLLHMEPSGDNQSVSLTYDVALKDDLSADDLTKRMGDVEHMSEIVLIASKNDVDY</sequence>
<feature type="transmembrane region" description="Helical" evidence="1">
    <location>
        <begin position="58"/>
        <end position="86"/>
    </location>
</feature>
<name>A0A381SN14_9ZZZZ</name>
<keyword evidence="1" id="KW-0812">Transmembrane</keyword>
<feature type="transmembrane region" description="Helical" evidence="1">
    <location>
        <begin position="20"/>
        <end position="38"/>
    </location>
</feature>
<evidence type="ECO:0000256" key="1">
    <source>
        <dbReference type="SAM" id="Phobius"/>
    </source>
</evidence>
<reference evidence="2" key="1">
    <citation type="submission" date="2018-05" db="EMBL/GenBank/DDBJ databases">
        <authorList>
            <person name="Lanie J.A."/>
            <person name="Ng W.-L."/>
            <person name="Kazmierczak K.M."/>
            <person name="Andrzejewski T.M."/>
            <person name="Davidsen T.M."/>
            <person name="Wayne K.J."/>
            <person name="Tettelin H."/>
            <person name="Glass J.I."/>
            <person name="Rusch D."/>
            <person name="Podicherti R."/>
            <person name="Tsui H.-C.T."/>
            <person name="Winkler M.E."/>
        </authorList>
    </citation>
    <scope>NUCLEOTIDE SEQUENCE</scope>
</reference>